<protein>
    <submittedName>
        <fullName evidence="2">Uncharacterized protein</fullName>
    </submittedName>
</protein>
<evidence type="ECO:0000313" key="2">
    <source>
        <dbReference type="EMBL" id="KAL0635286.1"/>
    </source>
</evidence>
<reference evidence="2 3" key="1">
    <citation type="submission" date="2024-02" db="EMBL/GenBank/DDBJ databases">
        <title>Discinaceae phylogenomics.</title>
        <authorList>
            <person name="Dirks A.C."/>
            <person name="James T.Y."/>
        </authorList>
    </citation>
    <scope>NUCLEOTIDE SEQUENCE [LARGE SCALE GENOMIC DNA]</scope>
    <source>
        <strain evidence="2 3">ACD0624</strain>
    </source>
</reference>
<keyword evidence="3" id="KW-1185">Reference proteome</keyword>
<dbReference type="Proteomes" id="UP001447188">
    <property type="component" value="Unassembled WGS sequence"/>
</dbReference>
<dbReference type="PANTHER" id="PTHR42103">
    <property type="entry name" value="ALPHA/BETA-HYDROLASES SUPERFAMILY PROTEIN"/>
    <property type="match status" value="1"/>
</dbReference>
<proteinExistence type="predicted"/>
<sequence>MPHHSTPAPSLNLQIPSLHDSLPLSARLYLPPSYTRTRTATATTTTTAWPRRLAIVAHPYAPLGGNYDDRVVLRVVALLLNLDWVVATFNFRGAAGEVGKTSWTGRAEVADYTSVVAWALAYVQSLPGGTGAVALLLAGYSYGSLVASRLPATETGIVPLLGEGRGGSDFAVAVRAARESARRWWDSHGGGRTSYSGSTKGRAEVLEAVEGASPSEMQAGEKCGVVSRYLLISPLLPPVSSFLLGFGSGAWAGWAKGLVGIGHHQQHRRHQHHGGEGAMDGADDGSDGGVGFGIEESGVPVLVVYGDGDTFTGVKKYRRWRERMVGASTNWSGVEVEGAGHFWHEEGVMEELEGAVRTWIGEGGGVMGGINEGINGGY</sequence>
<organism evidence="2 3">
    <name type="scientific">Discina gigas</name>
    <dbReference type="NCBI Taxonomy" id="1032678"/>
    <lineage>
        <taxon>Eukaryota</taxon>
        <taxon>Fungi</taxon>
        <taxon>Dikarya</taxon>
        <taxon>Ascomycota</taxon>
        <taxon>Pezizomycotina</taxon>
        <taxon>Pezizomycetes</taxon>
        <taxon>Pezizales</taxon>
        <taxon>Discinaceae</taxon>
        <taxon>Discina</taxon>
    </lineage>
</organism>
<feature type="region of interest" description="Disordered" evidence="1">
    <location>
        <begin position="268"/>
        <end position="289"/>
    </location>
</feature>
<dbReference type="SUPFAM" id="SSF53474">
    <property type="entry name" value="alpha/beta-Hydrolases"/>
    <property type="match status" value="1"/>
</dbReference>
<name>A0ABR3GH75_9PEZI</name>
<dbReference type="EMBL" id="JBBBZM010000073">
    <property type="protein sequence ID" value="KAL0635286.1"/>
    <property type="molecule type" value="Genomic_DNA"/>
</dbReference>
<evidence type="ECO:0000256" key="1">
    <source>
        <dbReference type="SAM" id="MobiDB-lite"/>
    </source>
</evidence>
<dbReference type="Gene3D" id="3.40.50.1820">
    <property type="entry name" value="alpha/beta hydrolase"/>
    <property type="match status" value="1"/>
</dbReference>
<gene>
    <name evidence="2" type="ORF">Q9L58_005772</name>
</gene>
<evidence type="ECO:0000313" key="3">
    <source>
        <dbReference type="Proteomes" id="UP001447188"/>
    </source>
</evidence>
<comment type="caution">
    <text evidence="2">The sequence shown here is derived from an EMBL/GenBank/DDBJ whole genome shotgun (WGS) entry which is preliminary data.</text>
</comment>
<accession>A0ABR3GH75</accession>
<dbReference type="InterPro" id="IPR029058">
    <property type="entry name" value="AB_hydrolase_fold"/>
</dbReference>
<dbReference type="PANTHER" id="PTHR42103:SF2">
    <property type="entry name" value="AB HYDROLASE-1 DOMAIN-CONTAINING PROTEIN"/>
    <property type="match status" value="1"/>
</dbReference>